<dbReference type="EMBL" id="JAAWVQ010128912">
    <property type="protein sequence ID" value="MBN3283584.1"/>
    <property type="molecule type" value="Genomic_DNA"/>
</dbReference>
<feature type="non-terminal residue" evidence="9">
    <location>
        <position position="362"/>
    </location>
</feature>
<dbReference type="PANTHER" id="PTHR45718:SF5">
    <property type="entry name" value="TRANSCRIPTIONAL ACTIVATOR GLI3"/>
    <property type="match status" value="1"/>
</dbReference>
<evidence type="ECO:0000256" key="7">
    <source>
        <dbReference type="ARBA" id="ARBA00023242"/>
    </source>
</evidence>
<comment type="subcellular location">
    <subcellularLocation>
        <location evidence="1">Nucleus</location>
    </subcellularLocation>
</comment>
<reference evidence="9" key="1">
    <citation type="journal article" date="2021" name="Cell">
        <title>Tracing the genetic footprints of vertebrate landing in non-teleost ray-finned fishes.</title>
        <authorList>
            <person name="Bi X."/>
            <person name="Wang K."/>
            <person name="Yang L."/>
            <person name="Pan H."/>
            <person name="Jiang H."/>
            <person name="Wei Q."/>
            <person name="Fang M."/>
            <person name="Yu H."/>
            <person name="Zhu C."/>
            <person name="Cai Y."/>
            <person name="He Y."/>
            <person name="Gan X."/>
            <person name="Zeng H."/>
            <person name="Yu D."/>
            <person name="Zhu Y."/>
            <person name="Jiang H."/>
            <person name="Qiu Q."/>
            <person name="Yang H."/>
            <person name="Zhang Y.E."/>
            <person name="Wang W."/>
            <person name="Zhu M."/>
            <person name="He S."/>
            <person name="Zhang G."/>
        </authorList>
    </citation>
    <scope>NUCLEOTIDE SEQUENCE</scope>
    <source>
        <strain evidence="9">Pddl_001</strain>
    </source>
</reference>
<keyword evidence="5" id="KW-0862">Zinc</keyword>
<evidence type="ECO:0000256" key="5">
    <source>
        <dbReference type="ARBA" id="ARBA00022833"/>
    </source>
</evidence>
<keyword evidence="10" id="KW-1185">Reference proteome</keyword>
<feature type="region of interest" description="Disordered" evidence="8">
    <location>
        <begin position="1"/>
        <end position="84"/>
    </location>
</feature>
<evidence type="ECO:0000313" key="9">
    <source>
        <dbReference type="EMBL" id="MBN3283584.1"/>
    </source>
</evidence>
<comment type="caution">
    <text evidence="9">The sequence shown here is derived from an EMBL/GenBank/DDBJ whole genome shotgun (WGS) entry which is preliminary data.</text>
</comment>
<dbReference type="InterPro" id="IPR043359">
    <property type="entry name" value="GLI-like"/>
</dbReference>
<gene>
    <name evidence="9" type="primary">Gli3_1</name>
    <name evidence="9" type="ORF">GTO93_0018713</name>
</gene>
<organism evidence="9 10">
    <name type="scientific">Polyodon spathula</name>
    <name type="common">North American paddlefish</name>
    <name type="synonym">Squalus spathula</name>
    <dbReference type="NCBI Taxonomy" id="7913"/>
    <lineage>
        <taxon>Eukaryota</taxon>
        <taxon>Metazoa</taxon>
        <taxon>Chordata</taxon>
        <taxon>Craniata</taxon>
        <taxon>Vertebrata</taxon>
        <taxon>Euteleostomi</taxon>
        <taxon>Actinopterygii</taxon>
        <taxon>Chondrostei</taxon>
        <taxon>Acipenseriformes</taxon>
        <taxon>Polyodontidae</taxon>
        <taxon>Polyodon</taxon>
    </lineage>
</organism>
<keyword evidence="2" id="KW-0479">Metal-binding</keyword>
<feature type="non-terminal residue" evidence="9">
    <location>
        <position position="1"/>
    </location>
</feature>
<protein>
    <submittedName>
        <fullName evidence="9">GLI3 protein</fullName>
    </submittedName>
</protein>
<dbReference type="Proteomes" id="UP001166093">
    <property type="component" value="Unassembled WGS sequence"/>
</dbReference>
<keyword evidence="4" id="KW-0863">Zinc-finger</keyword>
<keyword evidence="7" id="KW-0539">Nucleus</keyword>
<evidence type="ECO:0000256" key="4">
    <source>
        <dbReference type="ARBA" id="ARBA00022771"/>
    </source>
</evidence>
<accession>A0ABS2YA35</accession>
<evidence type="ECO:0000256" key="2">
    <source>
        <dbReference type="ARBA" id="ARBA00022723"/>
    </source>
</evidence>
<sequence>MEAQSHTTTAAEKNKVQNSVVKGSTRTDVSEKAVASSTTSNEDESPGQPYQRERRNAISMQPHSGGQGLGKISEEPSTSTEERASLVKKEIHGSLSHLAEHSVPYRGTLFAMDPRNGYMDHHYQVCLGEAPEGGQGLGNPDIHRKVIPPLRGEGGEGAGAEAGGHRGGTASLLVQAEQRGQRAAQERENVTDQKMKKDIKDVHFRFIPPLRPFKKEFGPCGTRKYGVMTGMLNTLSVAPPHLFPAFHPPVPVDARHHEGRYVYEPSPVPALHVPPGFAGSPAFSDISLIRISPHRNPSAAAESPYNPPHPYINPYMDYIRSLHSSPSLSMISAARGLSPTDGEFNLINRLSQYIFSPSTLKD</sequence>
<evidence type="ECO:0000256" key="1">
    <source>
        <dbReference type="ARBA" id="ARBA00004123"/>
    </source>
</evidence>
<evidence type="ECO:0000256" key="8">
    <source>
        <dbReference type="SAM" id="MobiDB-lite"/>
    </source>
</evidence>
<evidence type="ECO:0000256" key="6">
    <source>
        <dbReference type="ARBA" id="ARBA00023125"/>
    </source>
</evidence>
<dbReference type="PANTHER" id="PTHR45718">
    <property type="entry name" value="TRANSCRIPTIONAL ACTIVATOR CUBITUS INTERRUPTUS"/>
    <property type="match status" value="1"/>
</dbReference>
<feature type="compositionally biased region" description="Polar residues" evidence="8">
    <location>
        <begin position="1"/>
        <end position="27"/>
    </location>
</feature>
<evidence type="ECO:0000256" key="3">
    <source>
        <dbReference type="ARBA" id="ARBA00022737"/>
    </source>
</evidence>
<evidence type="ECO:0000313" key="10">
    <source>
        <dbReference type="Proteomes" id="UP001166093"/>
    </source>
</evidence>
<keyword evidence="6" id="KW-0238">DNA-binding</keyword>
<proteinExistence type="predicted"/>
<name>A0ABS2YA35_POLSP</name>
<keyword evidence="3" id="KW-0677">Repeat</keyword>